<name>A0ACB9M4Y0_9MYRT</name>
<comment type="caution">
    <text evidence="1">The sequence shown here is derived from an EMBL/GenBank/DDBJ whole genome shotgun (WGS) entry which is preliminary data.</text>
</comment>
<dbReference type="Proteomes" id="UP001057402">
    <property type="component" value="Chromosome 10"/>
</dbReference>
<sequence length="116" mass="13011">MSMTLLFSLRFGWPHPGSCNRGPHLHQGFSLVRGGHMGVFQFRKLDSIMANITRCRGNEDVLLWATTVKLDSARRGKGLMSSEADHMQLGTLLEALTPSNLYLQLHSPQIRHQSVI</sequence>
<reference evidence="2" key="1">
    <citation type="journal article" date="2023" name="Front. Plant Sci.">
        <title>Chromosomal-level genome assembly of Melastoma candidum provides insights into trichome evolution.</title>
        <authorList>
            <person name="Zhong Y."/>
            <person name="Wu W."/>
            <person name="Sun C."/>
            <person name="Zou P."/>
            <person name="Liu Y."/>
            <person name="Dai S."/>
            <person name="Zhou R."/>
        </authorList>
    </citation>
    <scope>NUCLEOTIDE SEQUENCE [LARGE SCALE GENOMIC DNA]</scope>
</reference>
<protein>
    <submittedName>
        <fullName evidence="1">Uncharacterized protein</fullName>
    </submittedName>
</protein>
<evidence type="ECO:0000313" key="1">
    <source>
        <dbReference type="EMBL" id="KAI4319303.1"/>
    </source>
</evidence>
<evidence type="ECO:0000313" key="2">
    <source>
        <dbReference type="Proteomes" id="UP001057402"/>
    </source>
</evidence>
<accession>A0ACB9M4Y0</accession>
<proteinExistence type="predicted"/>
<organism evidence="1 2">
    <name type="scientific">Melastoma candidum</name>
    <dbReference type="NCBI Taxonomy" id="119954"/>
    <lineage>
        <taxon>Eukaryota</taxon>
        <taxon>Viridiplantae</taxon>
        <taxon>Streptophyta</taxon>
        <taxon>Embryophyta</taxon>
        <taxon>Tracheophyta</taxon>
        <taxon>Spermatophyta</taxon>
        <taxon>Magnoliopsida</taxon>
        <taxon>eudicotyledons</taxon>
        <taxon>Gunneridae</taxon>
        <taxon>Pentapetalae</taxon>
        <taxon>rosids</taxon>
        <taxon>malvids</taxon>
        <taxon>Myrtales</taxon>
        <taxon>Melastomataceae</taxon>
        <taxon>Melastomatoideae</taxon>
        <taxon>Melastomateae</taxon>
        <taxon>Melastoma</taxon>
    </lineage>
</organism>
<dbReference type="EMBL" id="CM042889">
    <property type="protein sequence ID" value="KAI4319303.1"/>
    <property type="molecule type" value="Genomic_DNA"/>
</dbReference>
<keyword evidence="2" id="KW-1185">Reference proteome</keyword>
<gene>
    <name evidence="1" type="ORF">MLD38_032920</name>
</gene>